<dbReference type="EMBL" id="BKCJ010321738">
    <property type="protein sequence ID" value="GEZ77367.1"/>
    <property type="molecule type" value="Genomic_DNA"/>
</dbReference>
<dbReference type="AlphaFoldDB" id="A0A699IMX6"/>
<proteinExistence type="predicted"/>
<evidence type="ECO:0000313" key="2">
    <source>
        <dbReference type="EMBL" id="GEZ77367.1"/>
    </source>
</evidence>
<gene>
    <name evidence="2" type="ORF">Tci_549340</name>
</gene>
<reference evidence="2" key="1">
    <citation type="journal article" date="2019" name="Sci. Rep.">
        <title>Draft genome of Tanacetum cinerariifolium, the natural source of mosquito coil.</title>
        <authorList>
            <person name="Yamashiro T."/>
            <person name="Shiraishi A."/>
            <person name="Satake H."/>
            <person name="Nakayama K."/>
        </authorList>
    </citation>
    <scope>NUCLEOTIDE SEQUENCE</scope>
</reference>
<sequence>MSEPDPKPPNALPPLNETNEFVKPNKKSNKSLRAKKTTRTMNLDPKNTTKHSSLLKSSQVNVKRVTTRSSSKGDELGLDNEEMEEGRFDEAGMEIRDDVAKEDLVNDKGLGIKEIRGEVGKSMDAGKGLS</sequence>
<accession>A0A699IMX6</accession>
<feature type="compositionally biased region" description="Basic and acidic residues" evidence="1">
    <location>
        <begin position="85"/>
        <end position="121"/>
    </location>
</feature>
<evidence type="ECO:0000256" key="1">
    <source>
        <dbReference type="SAM" id="MobiDB-lite"/>
    </source>
</evidence>
<feature type="compositionally biased region" description="Polar residues" evidence="1">
    <location>
        <begin position="50"/>
        <end position="61"/>
    </location>
</feature>
<feature type="region of interest" description="Disordered" evidence="1">
    <location>
        <begin position="1"/>
        <end position="130"/>
    </location>
</feature>
<feature type="non-terminal residue" evidence="2">
    <location>
        <position position="130"/>
    </location>
</feature>
<comment type="caution">
    <text evidence="2">The sequence shown here is derived from an EMBL/GenBank/DDBJ whole genome shotgun (WGS) entry which is preliminary data.</text>
</comment>
<protein>
    <submittedName>
        <fullName evidence="2">Uncharacterized protein</fullName>
    </submittedName>
</protein>
<organism evidence="2">
    <name type="scientific">Tanacetum cinerariifolium</name>
    <name type="common">Dalmatian daisy</name>
    <name type="synonym">Chrysanthemum cinerariifolium</name>
    <dbReference type="NCBI Taxonomy" id="118510"/>
    <lineage>
        <taxon>Eukaryota</taxon>
        <taxon>Viridiplantae</taxon>
        <taxon>Streptophyta</taxon>
        <taxon>Embryophyta</taxon>
        <taxon>Tracheophyta</taxon>
        <taxon>Spermatophyta</taxon>
        <taxon>Magnoliopsida</taxon>
        <taxon>eudicotyledons</taxon>
        <taxon>Gunneridae</taxon>
        <taxon>Pentapetalae</taxon>
        <taxon>asterids</taxon>
        <taxon>campanulids</taxon>
        <taxon>Asterales</taxon>
        <taxon>Asteraceae</taxon>
        <taxon>Asteroideae</taxon>
        <taxon>Anthemideae</taxon>
        <taxon>Anthemidinae</taxon>
        <taxon>Tanacetum</taxon>
    </lineage>
</organism>
<feature type="compositionally biased region" description="Basic residues" evidence="1">
    <location>
        <begin position="24"/>
        <end position="38"/>
    </location>
</feature>
<name>A0A699IMX6_TANCI</name>